<dbReference type="EMBL" id="JADGMS010000011">
    <property type="protein sequence ID" value="KAF9672379.1"/>
    <property type="molecule type" value="Genomic_DNA"/>
</dbReference>
<dbReference type="OrthoDB" id="738796at2759"/>
<dbReference type="Proteomes" id="UP000657918">
    <property type="component" value="Chromosome 11"/>
</dbReference>
<reference evidence="1 2" key="1">
    <citation type="submission" date="2020-10" db="EMBL/GenBank/DDBJ databases">
        <title>Plant Genome Project.</title>
        <authorList>
            <person name="Zhang R.-G."/>
        </authorList>
    </citation>
    <scope>NUCLEOTIDE SEQUENCE [LARGE SCALE GENOMIC DNA]</scope>
    <source>
        <strain evidence="1">FAFU-HL-1</strain>
        <tissue evidence="1">Leaf</tissue>
    </source>
</reference>
<dbReference type="InterPro" id="IPR040344">
    <property type="entry name" value="At3g17950-like"/>
</dbReference>
<dbReference type="PANTHER" id="PTHR33544">
    <property type="entry name" value="DUF4005 DOMAIN-CONTAINING PROTEIN-RELATED"/>
    <property type="match status" value="1"/>
</dbReference>
<dbReference type="PANTHER" id="PTHR33544:SF14">
    <property type="entry name" value="PROTEIN, PUTATIVE-RELATED"/>
    <property type="match status" value="1"/>
</dbReference>
<comment type="caution">
    <text evidence="1">The sequence shown here is derived from an EMBL/GenBank/DDBJ whole genome shotgun (WGS) entry which is preliminary data.</text>
</comment>
<protein>
    <submittedName>
        <fullName evidence="1">Uncharacterized protein</fullName>
    </submittedName>
</protein>
<dbReference type="AlphaFoldDB" id="A0A835MQ61"/>
<organism evidence="1 2">
    <name type="scientific">Salix dunnii</name>
    <dbReference type="NCBI Taxonomy" id="1413687"/>
    <lineage>
        <taxon>Eukaryota</taxon>
        <taxon>Viridiplantae</taxon>
        <taxon>Streptophyta</taxon>
        <taxon>Embryophyta</taxon>
        <taxon>Tracheophyta</taxon>
        <taxon>Spermatophyta</taxon>
        <taxon>Magnoliopsida</taxon>
        <taxon>eudicotyledons</taxon>
        <taxon>Gunneridae</taxon>
        <taxon>Pentapetalae</taxon>
        <taxon>rosids</taxon>
        <taxon>fabids</taxon>
        <taxon>Malpighiales</taxon>
        <taxon>Salicaceae</taxon>
        <taxon>Saliceae</taxon>
        <taxon>Salix</taxon>
    </lineage>
</organism>
<evidence type="ECO:0000313" key="2">
    <source>
        <dbReference type="Proteomes" id="UP000657918"/>
    </source>
</evidence>
<sequence>MLLLIDHHKGLQFTADNEASNGWPLGLMSTRLRVMESMRAAPVEPYSLRIRSSSFTSFSSSNLDTESTASFFQDNSVPLGRLIGIRPGNGALYFPRRVHADEPGNIGIKAIRASSSEVSGARRAGLSQGICIPLLVGTLEKMGRIHTHNTHNPIYFSCQNPRKQILTPKPQIAMSATAAARSFLRSTATRTSAAARLASAPKPGSKPAFSPFRISKESPLSHRIFRSPVEMSCCVETILPYHTATASALLNSMLSVSRRSYGWTPEVYKPKNVMEDNFDCPRSMERSIILVILHVDRVRICLRHCSPWWNDKNLKC</sequence>
<gene>
    <name evidence="1" type="ORF">SADUNF_Sadunf11G0035500</name>
</gene>
<accession>A0A835MQ61</accession>
<name>A0A835MQ61_9ROSI</name>
<keyword evidence="2" id="KW-1185">Reference proteome</keyword>
<evidence type="ECO:0000313" key="1">
    <source>
        <dbReference type="EMBL" id="KAF9672379.1"/>
    </source>
</evidence>
<proteinExistence type="predicted"/>